<gene>
    <name evidence="8" type="ORF">NBG4_20080</name>
</gene>
<keyword evidence="5" id="KW-0812">Transmembrane</keyword>
<dbReference type="OrthoDB" id="9814032at2"/>
<dbReference type="PANTHER" id="PTHR30026">
    <property type="entry name" value="OUTER MEMBRANE PROTEIN TOLC"/>
    <property type="match status" value="1"/>
</dbReference>
<keyword evidence="6" id="KW-0472">Membrane</keyword>
<evidence type="ECO:0000313" key="9">
    <source>
        <dbReference type="Proteomes" id="UP000245125"/>
    </source>
</evidence>
<dbReference type="EMBL" id="OUUY01000064">
    <property type="protein sequence ID" value="SPQ00274.1"/>
    <property type="molecule type" value="Genomic_DNA"/>
</dbReference>
<dbReference type="Gene3D" id="1.20.1600.10">
    <property type="entry name" value="Outer membrane efflux proteins (OEP)"/>
    <property type="match status" value="1"/>
</dbReference>
<dbReference type="Proteomes" id="UP000245125">
    <property type="component" value="Unassembled WGS sequence"/>
</dbReference>
<dbReference type="PANTHER" id="PTHR30026:SF21">
    <property type="entry name" value="SLR1270 PROTEIN"/>
    <property type="match status" value="1"/>
</dbReference>
<dbReference type="AlphaFoldDB" id="A0A2U3QFT8"/>
<evidence type="ECO:0000256" key="6">
    <source>
        <dbReference type="ARBA" id="ARBA00023136"/>
    </source>
</evidence>
<keyword evidence="7" id="KW-0998">Cell outer membrane</keyword>
<keyword evidence="4" id="KW-1134">Transmembrane beta strand</keyword>
<dbReference type="SUPFAM" id="SSF56954">
    <property type="entry name" value="Outer membrane efflux proteins (OEP)"/>
    <property type="match status" value="1"/>
</dbReference>
<proteinExistence type="inferred from homology"/>
<keyword evidence="3" id="KW-0813">Transport</keyword>
<dbReference type="InterPro" id="IPR003423">
    <property type="entry name" value="OMP_efflux"/>
</dbReference>
<sequence>MNNRKGGRISLSVLPLMCIVGLFFSGDRVSAEVLTLSEGLRIVTQNSRLIRISASDEKISEADADIEKSKLLPVVNSAASGTMLARQPGAIFGDVSVPLSQKDFYSYSLNIRHTLYDFRENASRYESANMKVEAKRFETRRVRNLAAIEFALIYFDVLESEKTMYVAEKEVERLQSHLRDATTLYDQGVITKNDLLQAEVRLSDARQRLLSAKTGRELNASRLNSSLSWPLKSSVEVVDVKELPARLLDTHTELEKAWEEAEKQRSEILIADATLKSLDLDEEAKKAEFYPKIFLQGSYDYTQNRYQTAQGNWGATLGLGINLFSGGKTKAEVARIRFQKERLVEQRNRLVDEIKLEVEKYILDSRTARDKVRVTKDAVRQAEENLRINKERYAEGVGTATEVLDAVTLLSLAETNYYRSVYDLGKSEISVFYAMGKDLLEVY</sequence>
<evidence type="ECO:0000256" key="5">
    <source>
        <dbReference type="ARBA" id="ARBA00022692"/>
    </source>
</evidence>
<comment type="similarity">
    <text evidence="2">Belongs to the outer membrane factor (OMF) (TC 1.B.17) family.</text>
</comment>
<dbReference type="InterPro" id="IPR051906">
    <property type="entry name" value="TolC-like"/>
</dbReference>
<evidence type="ECO:0000256" key="7">
    <source>
        <dbReference type="ARBA" id="ARBA00023237"/>
    </source>
</evidence>
<reference evidence="9" key="1">
    <citation type="submission" date="2018-03" db="EMBL/GenBank/DDBJ databases">
        <authorList>
            <person name="Zecchin S."/>
        </authorList>
    </citation>
    <scope>NUCLEOTIDE SEQUENCE [LARGE SCALE GENOMIC DNA]</scope>
</reference>
<evidence type="ECO:0000256" key="2">
    <source>
        <dbReference type="ARBA" id="ARBA00007613"/>
    </source>
</evidence>
<dbReference type="GO" id="GO:1990281">
    <property type="term" value="C:efflux pump complex"/>
    <property type="evidence" value="ECO:0007669"/>
    <property type="project" value="TreeGrafter"/>
</dbReference>
<dbReference type="GO" id="GO:0009279">
    <property type="term" value="C:cell outer membrane"/>
    <property type="evidence" value="ECO:0007669"/>
    <property type="project" value="UniProtKB-SubCell"/>
</dbReference>
<protein>
    <submittedName>
        <fullName evidence="8">Outer membrane efflux protein</fullName>
    </submittedName>
</protein>
<name>A0A2U3QFT8_9BACT</name>
<evidence type="ECO:0000256" key="3">
    <source>
        <dbReference type="ARBA" id="ARBA00022448"/>
    </source>
</evidence>
<organism evidence="8 9">
    <name type="scientific">Candidatus Sulfobium mesophilum</name>
    <dbReference type="NCBI Taxonomy" id="2016548"/>
    <lineage>
        <taxon>Bacteria</taxon>
        <taxon>Pseudomonadati</taxon>
        <taxon>Nitrospirota</taxon>
        <taxon>Nitrospiria</taxon>
        <taxon>Nitrospirales</taxon>
        <taxon>Nitrospiraceae</taxon>
        <taxon>Candidatus Sulfobium</taxon>
    </lineage>
</organism>
<accession>A0A2U3QFT8</accession>
<dbReference type="GO" id="GO:0015288">
    <property type="term" value="F:porin activity"/>
    <property type="evidence" value="ECO:0007669"/>
    <property type="project" value="TreeGrafter"/>
</dbReference>
<comment type="subcellular location">
    <subcellularLocation>
        <location evidence="1">Cell outer membrane</location>
    </subcellularLocation>
</comment>
<evidence type="ECO:0000313" key="8">
    <source>
        <dbReference type="EMBL" id="SPQ00274.1"/>
    </source>
</evidence>
<keyword evidence="9" id="KW-1185">Reference proteome</keyword>
<dbReference type="Pfam" id="PF02321">
    <property type="entry name" value="OEP"/>
    <property type="match status" value="2"/>
</dbReference>
<evidence type="ECO:0000256" key="1">
    <source>
        <dbReference type="ARBA" id="ARBA00004442"/>
    </source>
</evidence>
<evidence type="ECO:0000256" key="4">
    <source>
        <dbReference type="ARBA" id="ARBA00022452"/>
    </source>
</evidence>
<dbReference type="GO" id="GO:0015562">
    <property type="term" value="F:efflux transmembrane transporter activity"/>
    <property type="evidence" value="ECO:0007669"/>
    <property type="project" value="InterPro"/>
</dbReference>